<evidence type="ECO:0000313" key="2">
    <source>
        <dbReference type="EMBL" id="KIZ03525.1"/>
    </source>
</evidence>
<protein>
    <recommendedName>
        <fullName evidence="4">Thioredoxin domain-containing protein</fullName>
    </recommendedName>
</protein>
<dbReference type="Gene3D" id="3.40.30.10">
    <property type="entry name" value="Glutaredoxin"/>
    <property type="match status" value="1"/>
</dbReference>
<dbReference type="GeneID" id="25737317"/>
<keyword evidence="3" id="KW-1185">Reference proteome</keyword>
<evidence type="ECO:0000313" key="3">
    <source>
        <dbReference type="Proteomes" id="UP000054498"/>
    </source>
</evidence>
<dbReference type="EMBL" id="KK100835">
    <property type="protein sequence ID" value="KIZ03525.1"/>
    <property type="molecule type" value="Genomic_DNA"/>
</dbReference>
<feature type="region of interest" description="Disordered" evidence="1">
    <location>
        <begin position="33"/>
        <end position="53"/>
    </location>
</feature>
<dbReference type="KEGG" id="mng:MNEG_4440"/>
<dbReference type="InterPro" id="IPR036249">
    <property type="entry name" value="Thioredoxin-like_sf"/>
</dbReference>
<reference evidence="2 3" key="1">
    <citation type="journal article" date="2013" name="BMC Genomics">
        <title>Reconstruction of the lipid metabolism for the microalga Monoraphidium neglectum from its genome sequence reveals characteristics suitable for biofuel production.</title>
        <authorList>
            <person name="Bogen C."/>
            <person name="Al-Dilaimi A."/>
            <person name="Albersmeier A."/>
            <person name="Wichmann J."/>
            <person name="Grundmann M."/>
            <person name="Rupp O."/>
            <person name="Lauersen K.J."/>
            <person name="Blifernez-Klassen O."/>
            <person name="Kalinowski J."/>
            <person name="Goesmann A."/>
            <person name="Mussgnug J.H."/>
            <person name="Kruse O."/>
        </authorList>
    </citation>
    <scope>NUCLEOTIDE SEQUENCE [LARGE SCALE GENOMIC DNA]</scope>
    <source>
        <strain evidence="2 3">SAG 48.87</strain>
    </source>
</reference>
<accession>A0A0D2MKS6</accession>
<dbReference type="SUPFAM" id="SSF52833">
    <property type="entry name" value="Thioredoxin-like"/>
    <property type="match status" value="1"/>
</dbReference>
<organism evidence="2 3">
    <name type="scientific">Monoraphidium neglectum</name>
    <dbReference type="NCBI Taxonomy" id="145388"/>
    <lineage>
        <taxon>Eukaryota</taxon>
        <taxon>Viridiplantae</taxon>
        <taxon>Chlorophyta</taxon>
        <taxon>core chlorophytes</taxon>
        <taxon>Chlorophyceae</taxon>
        <taxon>CS clade</taxon>
        <taxon>Sphaeropleales</taxon>
        <taxon>Selenastraceae</taxon>
        <taxon>Monoraphidium</taxon>
    </lineage>
</organism>
<feature type="compositionally biased region" description="Basic and acidic residues" evidence="1">
    <location>
        <begin position="33"/>
        <end position="47"/>
    </location>
</feature>
<dbReference type="AlphaFoldDB" id="A0A0D2MKS6"/>
<evidence type="ECO:0008006" key="4">
    <source>
        <dbReference type="Google" id="ProtNLM"/>
    </source>
</evidence>
<dbReference type="OrthoDB" id="10257948at2759"/>
<dbReference type="Proteomes" id="UP000054498">
    <property type="component" value="Unassembled WGS sequence"/>
</dbReference>
<dbReference type="RefSeq" id="XP_013902544.1">
    <property type="nucleotide sequence ID" value="XM_014047090.1"/>
</dbReference>
<dbReference type="PANTHER" id="PTHR21148">
    <property type="entry name" value="THIOREDOXIN DOMAIN-CONTAINING PROTEIN 9"/>
    <property type="match status" value="1"/>
</dbReference>
<gene>
    <name evidence="2" type="ORF">MNEG_4440</name>
</gene>
<proteinExistence type="predicted"/>
<sequence length="121" mass="13799">MALDAKQLGSAFNQIAYGEVMKAAVRDYAKELGEQEKARDEGPRAVDVDDLLDDPELEKLHSDRIAAMKQEAERRAELERKGHGSYEEVTTTTENVVVHFYHRDFERCKIVDKHLALLAKK</sequence>
<name>A0A0D2MKS6_9CHLO</name>
<evidence type="ECO:0000256" key="1">
    <source>
        <dbReference type="SAM" id="MobiDB-lite"/>
    </source>
</evidence>